<accession>A0A1Y2P3F3</accession>
<feature type="compositionally biased region" description="Polar residues" evidence="1">
    <location>
        <begin position="59"/>
        <end position="69"/>
    </location>
</feature>
<evidence type="ECO:0000313" key="2">
    <source>
        <dbReference type="EMBL" id="OSY54110.1"/>
    </source>
</evidence>
<feature type="compositionally biased region" description="Low complexity" evidence="1">
    <location>
        <begin position="36"/>
        <end position="55"/>
    </location>
</feature>
<feature type="compositionally biased region" description="Low complexity" evidence="1">
    <location>
        <begin position="79"/>
        <end position="97"/>
    </location>
</feature>
<dbReference type="AlphaFoldDB" id="A0A1Y2P3F3"/>
<evidence type="ECO:0000256" key="1">
    <source>
        <dbReference type="SAM" id="MobiDB-lite"/>
    </source>
</evidence>
<proteinExistence type="predicted"/>
<feature type="region of interest" description="Disordered" evidence="1">
    <location>
        <begin position="34"/>
        <end position="132"/>
    </location>
</feature>
<feature type="region of interest" description="Disordered" evidence="1">
    <location>
        <begin position="269"/>
        <end position="289"/>
    </location>
</feature>
<sequence length="289" mass="29840">MPPPSATEATTGRPAAKYEVSLDGTLMSSTEARCVTASTSAAASTSGKSASAAGGRNSRFGTSAASRPSASRWLPSPISTTRSAGSSRAAPTSTSRPCLRPMFPECSTTVSAGAQPSRRRVSSRGREGAATCDQLGTTRMLPGATPSAVTRAVKVSWITPTSAARRRTYASTREAAAAARSPPSMPLCAAAAPIRSCTTGTKGTRQRAASRAATTPPARLGSWATTASGRAIRGGAASWWARTEPSNSARRTAVWRGGTVWRLRCTVTPPRASVRRHAPRYAGSTDQDG</sequence>
<dbReference type="Proteomes" id="UP000194318">
    <property type="component" value="Unassembled WGS sequence"/>
</dbReference>
<feature type="compositionally biased region" description="Low complexity" evidence="1">
    <location>
        <begin position="206"/>
        <end position="219"/>
    </location>
</feature>
<name>A0A1Y2P3F3_STRFR</name>
<reference evidence="2 3" key="1">
    <citation type="submission" date="2016-09" db="EMBL/GenBank/DDBJ databases">
        <title>Streptomyces fradiae DSM40063, a candidate organism with high potential of specific P450 cytochromes.</title>
        <authorList>
            <person name="Grumaz C."/>
            <person name="Vainshtein Y."/>
            <person name="Kirstahler P."/>
            <person name="Sohn K."/>
        </authorList>
    </citation>
    <scope>NUCLEOTIDE SEQUENCE [LARGE SCALE GENOMIC DNA]</scope>
    <source>
        <strain evidence="2 3">DSM 40063</strain>
    </source>
</reference>
<comment type="caution">
    <text evidence="2">The sequence shown here is derived from an EMBL/GenBank/DDBJ whole genome shotgun (WGS) entry which is preliminary data.</text>
</comment>
<dbReference type="EMBL" id="MIFZ01000027">
    <property type="protein sequence ID" value="OSY54110.1"/>
    <property type="molecule type" value="Genomic_DNA"/>
</dbReference>
<organism evidence="2 3">
    <name type="scientific">Streptomyces fradiae ATCC 10745 = DSM 40063</name>
    <dbReference type="NCBI Taxonomy" id="1319510"/>
    <lineage>
        <taxon>Bacteria</taxon>
        <taxon>Bacillati</taxon>
        <taxon>Actinomycetota</taxon>
        <taxon>Actinomycetes</taxon>
        <taxon>Kitasatosporales</taxon>
        <taxon>Streptomycetaceae</taxon>
        <taxon>Streptomyces</taxon>
    </lineage>
</organism>
<evidence type="ECO:0000313" key="3">
    <source>
        <dbReference type="Proteomes" id="UP000194318"/>
    </source>
</evidence>
<gene>
    <name evidence="2" type="ORF">BG846_00211</name>
</gene>
<feature type="region of interest" description="Disordered" evidence="1">
    <location>
        <begin position="199"/>
        <end position="219"/>
    </location>
</feature>
<protein>
    <submittedName>
        <fullName evidence="2">Uncharacterized protein</fullName>
    </submittedName>
</protein>